<dbReference type="RefSeq" id="XP_045964918.1">
    <property type="nucleotide sequence ID" value="XM_046097338.1"/>
</dbReference>
<feature type="compositionally biased region" description="Basic and acidic residues" evidence="4">
    <location>
        <begin position="31"/>
        <end position="55"/>
    </location>
</feature>
<dbReference type="InterPro" id="IPR036322">
    <property type="entry name" value="WD40_repeat_dom_sf"/>
</dbReference>
<evidence type="ECO:0000256" key="3">
    <source>
        <dbReference type="PROSITE-ProRule" id="PRU00221"/>
    </source>
</evidence>
<dbReference type="PANTHER" id="PTHR16017">
    <property type="entry name" value="GASTRULATION DEFECTIVE PROTEIN 1-RELATED"/>
    <property type="match status" value="1"/>
</dbReference>
<feature type="repeat" description="WD" evidence="3">
    <location>
        <begin position="206"/>
        <end position="248"/>
    </location>
</feature>
<name>A0A9P8UZ06_9PEZI</name>
<dbReference type="Proteomes" id="UP000758603">
    <property type="component" value="Unassembled WGS sequence"/>
</dbReference>
<dbReference type="PANTHER" id="PTHR16017:SF0">
    <property type="entry name" value="WD REPEAT-CONTAINING PROTEIN 70"/>
    <property type="match status" value="1"/>
</dbReference>
<keyword evidence="1 3" id="KW-0853">WD repeat</keyword>
<dbReference type="InterPro" id="IPR019775">
    <property type="entry name" value="WD40_repeat_CS"/>
</dbReference>
<dbReference type="GeneID" id="70126230"/>
<dbReference type="OrthoDB" id="10264376at2759"/>
<dbReference type="InterPro" id="IPR015943">
    <property type="entry name" value="WD40/YVTN_repeat-like_dom_sf"/>
</dbReference>
<dbReference type="Pfam" id="PF00400">
    <property type="entry name" value="WD40"/>
    <property type="match status" value="3"/>
</dbReference>
<evidence type="ECO:0000313" key="6">
    <source>
        <dbReference type="Proteomes" id="UP000758603"/>
    </source>
</evidence>
<gene>
    <name evidence="5" type="ORF">BKA67DRAFT_510589</name>
</gene>
<dbReference type="SMART" id="SM00320">
    <property type="entry name" value="WD40"/>
    <property type="match status" value="6"/>
</dbReference>
<organism evidence="5 6">
    <name type="scientific">Truncatella angustata</name>
    <dbReference type="NCBI Taxonomy" id="152316"/>
    <lineage>
        <taxon>Eukaryota</taxon>
        <taxon>Fungi</taxon>
        <taxon>Dikarya</taxon>
        <taxon>Ascomycota</taxon>
        <taxon>Pezizomycotina</taxon>
        <taxon>Sordariomycetes</taxon>
        <taxon>Xylariomycetidae</taxon>
        <taxon>Amphisphaeriales</taxon>
        <taxon>Sporocadaceae</taxon>
        <taxon>Truncatella</taxon>
    </lineage>
</organism>
<dbReference type="InterPro" id="IPR001680">
    <property type="entry name" value="WD40_rpt"/>
</dbReference>
<dbReference type="PROSITE" id="PS50082">
    <property type="entry name" value="WD_REPEATS_2"/>
    <property type="match status" value="3"/>
</dbReference>
<keyword evidence="6" id="KW-1185">Reference proteome</keyword>
<dbReference type="Gene3D" id="2.130.10.10">
    <property type="entry name" value="YVTN repeat-like/Quinoprotein amine dehydrogenase"/>
    <property type="match status" value="2"/>
</dbReference>
<dbReference type="EMBL" id="JAGPXC010000001">
    <property type="protein sequence ID" value="KAH6660787.1"/>
    <property type="molecule type" value="Genomic_DNA"/>
</dbReference>
<evidence type="ECO:0000256" key="1">
    <source>
        <dbReference type="ARBA" id="ARBA00022574"/>
    </source>
</evidence>
<feature type="region of interest" description="Disordered" evidence="4">
    <location>
        <begin position="474"/>
        <end position="496"/>
    </location>
</feature>
<feature type="region of interest" description="Disordered" evidence="4">
    <location>
        <begin position="548"/>
        <end position="578"/>
    </location>
</feature>
<proteinExistence type="predicted"/>
<dbReference type="PROSITE" id="PS00678">
    <property type="entry name" value="WD_REPEATS_1"/>
    <property type="match status" value="1"/>
</dbReference>
<dbReference type="SUPFAM" id="SSF50978">
    <property type="entry name" value="WD40 repeat-like"/>
    <property type="match status" value="1"/>
</dbReference>
<dbReference type="GO" id="GO:0035861">
    <property type="term" value="C:site of double-strand break"/>
    <property type="evidence" value="ECO:0007669"/>
    <property type="project" value="TreeGrafter"/>
</dbReference>
<accession>A0A9P8UZ06</accession>
<evidence type="ECO:0000313" key="5">
    <source>
        <dbReference type="EMBL" id="KAH6660787.1"/>
    </source>
</evidence>
<feature type="region of interest" description="Disordered" evidence="4">
    <location>
        <begin position="1"/>
        <end position="96"/>
    </location>
</feature>
<dbReference type="GO" id="GO:0005634">
    <property type="term" value="C:nucleus"/>
    <property type="evidence" value="ECO:0007669"/>
    <property type="project" value="TreeGrafter"/>
</dbReference>
<protein>
    <submittedName>
        <fullName evidence="5">WD40-repeat-containing domain protein</fullName>
    </submittedName>
</protein>
<feature type="repeat" description="WD" evidence="3">
    <location>
        <begin position="94"/>
        <end position="135"/>
    </location>
</feature>
<comment type="caution">
    <text evidence="5">The sequence shown here is derived from an EMBL/GenBank/DDBJ whole genome shotgun (WGS) entry which is preliminary data.</text>
</comment>
<feature type="repeat" description="WD" evidence="3">
    <location>
        <begin position="319"/>
        <end position="343"/>
    </location>
</feature>
<feature type="compositionally biased region" description="Acidic residues" evidence="4">
    <location>
        <begin position="67"/>
        <end position="86"/>
    </location>
</feature>
<dbReference type="AlphaFoldDB" id="A0A9P8UZ06"/>
<evidence type="ECO:0000256" key="2">
    <source>
        <dbReference type="ARBA" id="ARBA00022737"/>
    </source>
</evidence>
<sequence>MSDDEDIHIDGPDLAADDPMRAFLPTSFGKKSREADIATQLDRSKRAADKVEQKTRGPASDGSTNSGDDDSGGSNSDSDDDDDDEYPTSHEMVVKTHDRAVTSVSLDPAGGRLVSGSIDCTVKLHDFASMTPTTIRAFRSVDPYDTKPSAAGSETHPIHHVEFNPLAGNAILCISAHPQAKIMSRDGDILTEFVKGDMYLRDMNNTKGHVSEITTGTWHPTDKNLCVTAGTDSTLRIWDINNKRSQKEVLVFKSKAAGNAGRTRMTAVAWGSPAQGGSNILVSAALDGTLVMWSGNGPFSRPSAEVREAHKPNTWTGGIDISSDGRMVVTRGGDNLIKLWDTRKFKEPLVTVEHASTSDHYPMSNIRYAPNSTSIITGSATGHLHILNPGNLQAEYTTPITPGSPLITVDWHPKINQIITGSANAETHILYNPDMSSRGAIDVMSRAPKRRHIDDNPEFTTDQTLGLSGDSIITPGAMPGTRKAGVTASGRSLDPRRPQVQQITPFMRSQPDEKQISENIPLSRMLHEDPREALLKYEKLAKEDPMFTKAWNNTQPVTQYADASDEEDAGPDKKKVKR</sequence>
<reference evidence="5" key="1">
    <citation type="journal article" date="2021" name="Nat. Commun.">
        <title>Genetic determinants of endophytism in the Arabidopsis root mycobiome.</title>
        <authorList>
            <person name="Mesny F."/>
            <person name="Miyauchi S."/>
            <person name="Thiergart T."/>
            <person name="Pickel B."/>
            <person name="Atanasova L."/>
            <person name="Karlsson M."/>
            <person name="Huettel B."/>
            <person name="Barry K.W."/>
            <person name="Haridas S."/>
            <person name="Chen C."/>
            <person name="Bauer D."/>
            <person name="Andreopoulos W."/>
            <person name="Pangilinan J."/>
            <person name="LaButti K."/>
            <person name="Riley R."/>
            <person name="Lipzen A."/>
            <person name="Clum A."/>
            <person name="Drula E."/>
            <person name="Henrissat B."/>
            <person name="Kohler A."/>
            <person name="Grigoriev I.V."/>
            <person name="Martin F.M."/>
            <person name="Hacquard S."/>
        </authorList>
    </citation>
    <scope>NUCLEOTIDE SEQUENCE</scope>
    <source>
        <strain evidence="5">MPI-SDFR-AT-0073</strain>
    </source>
</reference>
<dbReference type="PROSITE" id="PS50294">
    <property type="entry name" value="WD_REPEATS_REGION"/>
    <property type="match status" value="1"/>
</dbReference>
<evidence type="ECO:0000256" key="4">
    <source>
        <dbReference type="SAM" id="MobiDB-lite"/>
    </source>
</evidence>
<dbReference type="InterPro" id="IPR051858">
    <property type="entry name" value="WD_repeat_GAD-1"/>
</dbReference>
<keyword evidence="2" id="KW-0677">Repeat</keyword>